<name>A0A410FV75_BIPS1</name>
<reference evidence="5" key="1">
    <citation type="submission" date="2018-12" db="EMBL/GenBank/DDBJ databases">
        <title>Complete genome sequence of an uncultured bacterium of the candidate phylum Bipolaricaulota.</title>
        <authorList>
            <person name="Kadnikov V.V."/>
            <person name="Mardanov A.V."/>
            <person name="Beletsky A.V."/>
            <person name="Frank Y.A."/>
            <person name="Karnachuk O.V."/>
            <person name="Ravin N.V."/>
        </authorList>
    </citation>
    <scope>NUCLEOTIDE SEQUENCE [LARGE SCALE GENOMIC DNA]</scope>
</reference>
<dbReference type="Proteomes" id="UP000287233">
    <property type="component" value="Chromosome"/>
</dbReference>
<keyword evidence="1" id="KW-1133">Transmembrane helix</keyword>
<protein>
    <submittedName>
        <fullName evidence="4">Long-chain-fatty-acid--CoA ligase</fullName>
    </submittedName>
</protein>
<keyword evidence="1" id="KW-0472">Membrane</keyword>
<feature type="domain" description="AMP-dependent synthetase/ligase" evidence="2">
    <location>
        <begin position="36"/>
        <end position="411"/>
    </location>
</feature>
<dbReference type="InterPro" id="IPR042099">
    <property type="entry name" value="ANL_N_sf"/>
</dbReference>
<evidence type="ECO:0000313" key="5">
    <source>
        <dbReference type="Proteomes" id="UP000287233"/>
    </source>
</evidence>
<gene>
    <name evidence="4" type="ORF">BIP78_1223</name>
</gene>
<dbReference type="PANTHER" id="PTHR43767:SF1">
    <property type="entry name" value="NONRIBOSOMAL PEPTIDE SYNTHASE PES1 (EUROFUNG)-RELATED"/>
    <property type="match status" value="1"/>
</dbReference>
<dbReference type="EMBL" id="CP034928">
    <property type="protein sequence ID" value="QAA76989.1"/>
    <property type="molecule type" value="Genomic_DNA"/>
</dbReference>
<dbReference type="InterPro" id="IPR045851">
    <property type="entry name" value="AMP-bd_C_sf"/>
</dbReference>
<dbReference type="InterPro" id="IPR000873">
    <property type="entry name" value="AMP-dep_synth/lig_dom"/>
</dbReference>
<feature type="transmembrane region" description="Helical" evidence="1">
    <location>
        <begin position="93"/>
        <end position="113"/>
    </location>
</feature>
<proteinExistence type="predicted"/>
<keyword evidence="1" id="KW-0812">Transmembrane</keyword>
<dbReference type="PANTHER" id="PTHR43767">
    <property type="entry name" value="LONG-CHAIN-FATTY-ACID--COA LIGASE"/>
    <property type="match status" value="1"/>
</dbReference>
<sequence length="555" mass="60713">MSGENPYRERPWVHHYAEGVPPRVDTPAAPVWSLLDHVAQKFPRRAALHYYGTNLSYGELREQVGAFAAGLGRLGVQKGDRVALYLVNSPQFVIAYFGILMAGATVVPVSPVYSSSELAFQMKDSAASYVVCQDLLYGNVARAQLELKGTIVTGAHEYLPALKGVFAKKAALPEGPSVHPFQKILRGGTSGSVAAVDPEADLAALPYTGGTSAQPKGVRLTHANLVSCSGQLRAFFPNLTEGGEVVAAALPLYHIYGQVGVLLMGITLGATLVMFTSLDLGHILSTMDRQGVTVFYGVPALYEVLRTHAKTAWVNWKKMKLIVSGADSLPETTAAGWEERTGKAILEGFGMTETSGVSHVNPHHRIRRGSFGLPLPNVDAAIVEPETGQLLPVGEVGELLLSGPNITAGYWRRDEENRRAFIDRDGKRWLRTGDLVRMDGDGYFHYYARTKDLIKYRGFSVFLREIEEVLTAHPMVKAAGVIGVKDPKVGEYPMAYVVLKPEARGRVTEADIREYLKEKLAPYKVPKVVEFRSELPKTDVGKVSRRDLRDELEGL</sequence>
<dbReference type="AlphaFoldDB" id="A0A410FV75"/>
<dbReference type="GO" id="GO:0016878">
    <property type="term" value="F:acid-thiol ligase activity"/>
    <property type="evidence" value="ECO:0007669"/>
    <property type="project" value="UniProtKB-ARBA"/>
</dbReference>
<dbReference type="Pfam" id="PF13193">
    <property type="entry name" value="AMP-binding_C"/>
    <property type="match status" value="1"/>
</dbReference>
<dbReference type="Pfam" id="PF00501">
    <property type="entry name" value="AMP-binding"/>
    <property type="match status" value="1"/>
</dbReference>
<dbReference type="Gene3D" id="3.30.300.30">
    <property type="match status" value="1"/>
</dbReference>
<evidence type="ECO:0000256" key="1">
    <source>
        <dbReference type="SAM" id="Phobius"/>
    </source>
</evidence>
<dbReference type="Gene3D" id="3.40.50.12780">
    <property type="entry name" value="N-terminal domain of ligase-like"/>
    <property type="match status" value="1"/>
</dbReference>
<dbReference type="InterPro" id="IPR050237">
    <property type="entry name" value="ATP-dep_AMP-bd_enzyme"/>
</dbReference>
<dbReference type="SUPFAM" id="SSF56801">
    <property type="entry name" value="Acetyl-CoA synthetase-like"/>
    <property type="match status" value="1"/>
</dbReference>
<organism evidence="4 5">
    <name type="scientific">Bipolaricaulis sibiricus</name>
    <dbReference type="NCBI Taxonomy" id="2501609"/>
    <lineage>
        <taxon>Bacteria</taxon>
        <taxon>Candidatus Bipolaricaulota</taxon>
        <taxon>Candidatus Bipolaricaulia</taxon>
        <taxon>Candidatus Bipolaricaulales</taxon>
        <taxon>Candidatus Bipolaricaulaceae</taxon>
        <taxon>Candidatus Bipolaricaulis</taxon>
    </lineage>
</organism>
<accession>A0A410FV75</accession>
<dbReference type="InterPro" id="IPR025110">
    <property type="entry name" value="AMP-bd_C"/>
</dbReference>
<dbReference type="KEGG" id="bih:BIP78_1223"/>
<evidence type="ECO:0000313" key="4">
    <source>
        <dbReference type="EMBL" id="QAA76989.1"/>
    </source>
</evidence>
<feature type="domain" description="AMP-binding enzyme C-terminal" evidence="3">
    <location>
        <begin position="465"/>
        <end position="542"/>
    </location>
</feature>
<evidence type="ECO:0000259" key="2">
    <source>
        <dbReference type="Pfam" id="PF00501"/>
    </source>
</evidence>
<evidence type="ECO:0000259" key="3">
    <source>
        <dbReference type="Pfam" id="PF13193"/>
    </source>
</evidence>
<keyword evidence="4" id="KW-0436">Ligase</keyword>